<evidence type="ECO:0000256" key="1">
    <source>
        <dbReference type="ARBA" id="ARBA00006594"/>
    </source>
</evidence>
<dbReference type="PANTHER" id="PTHR14911">
    <property type="entry name" value="THUMP DOMAIN-CONTAINING"/>
    <property type="match status" value="1"/>
</dbReference>
<dbReference type="GO" id="GO:0008170">
    <property type="term" value="F:N-methyltransferase activity"/>
    <property type="evidence" value="ECO:0007669"/>
    <property type="project" value="InterPro"/>
</dbReference>
<dbReference type="Gene3D" id="3.40.50.150">
    <property type="entry name" value="Vaccinia Virus protein VP39"/>
    <property type="match status" value="2"/>
</dbReference>
<evidence type="ECO:0000256" key="2">
    <source>
        <dbReference type="ARBA" id="ARBA00022603"/>
    </source>
</evidence>
<name>A0A2T2YT98_9NOCA</name>
<accession>A0A2T2YT98</accession>
<feature type="domain" description="DNA methylase N-4/N-6" evidence="5">
    <location>
        <begin position="91"/>
        <end position="124"/>
    </location>
</feature>
<keyword evidence="3 6" id="KW-0808">Transferase</keyword>
<dbReference type="GO" id="GO:0003677">
    <property type="term" value="F:DNA binding"/>
    <property type="evidence" value="ECO:0007669"/>
    <property type="project" value="InterPro"/>
</dbReference>
<dbReference type="AlphaFoldDB" id="A0A2T2YT98"/>
<organism evidence="6 7">
    <name type="scientific">Nocardia nova</name>
    <dbReference type="NCBI Taxonomy" id="37330"/>
    <lineage>
        <taxon>Bacteria</taxon>
        <taxon>Bacillati</taxon>
        <taxon>Actinomycetota</taxon>
        <taxon>Actinomycetes</taxon>
        <taxon>Mycobacteriales</taxon>
        <taxon>Nocardiaceae</taxon>
        <taxon>Nocardia</taxon>
    </lineage>
</organism>
<dbReference type="InterPro" id="IPR029063">
    <property type="entry name" value="SAM-dependent_MTases_sf"/>
</dbReference>
<dbReference type="InterPro" id="IPR002941">
    <property type="entry name" value="DNA_methylase_N4/N6"/>
</dbReference>
<dbReference type="GO" id="GO:0016423">
    <property type="term" value="F:tRNA (guanine) methyltransferase activity"/>
    <property type="evidence" value="ECO:0007669"/>
    <property type="project" value="TreeGrafter"/>
</dbReference>
<evidence type="ECO:0000313" key="7">
    <source>
        <dbReference type="Proteomes" id="UP000241647"/>
    </source>
</evidence>
<gene>
    <name evidence="6" type="ORF">C8259_29685</name>
</gene>
<comment type="similarity">
    <text evidence="1">Belongs to the N(4)/N(6)-methyltransferase family.</text>
</comment>
<reference evidence="6 7" key="1">
    <citation type="submission" date="2018-02" db="EMBL/GenBank/DDBJ databases">
        <title>8 Nocardia nova and 1 Nocardia cyriacigeorgica strain used for evolution to TMP-SMX.</title>
        <authorList>
            <person name="Mehta H."/>
            <person name="Weng J."/>
            <person name="Shamoo Y."/>
        </authorList>
    </citation>
    <scope>NUCLEOTIDE SEQUENCE [LARGE SCALE GENOMIC DNA]</scope>
    <source>
        <strain evidence="6 7">ATCC 33727</strain>
    </source>
</reference>
<comment type="caution">
    <text evidence="6">The sequence shown here is derived from an EMBL/GenBank/DDBJ whole genome shotgun (WGS) entry which is preliminary data.</text>
</comment>
<dbReference type="GO" id="GO:0030488">
    <property type="term" value="P:tRNA methylation"/>
    <property type="evidence" value="ECO:0007669"/>
    <property type="project" value="TreeGrafter"/>
</dbReference>
<dbReference type="SUPFAM" id="SSF53335">
    <property type="entry name" value="S-adenosyl-L-methionine-dependent methyltransferases"/>
    <property type="match status" value="2"/>
</dbReference>
<dbReference type="Pfam" id="PF01555">
    <property type="entry name" value="N6_N4_Mtase"/>
    <property type="match status" value="1"/>
</dbReference>
<evidence type="ECO:0000313" key="6">
    <source>
        <dbReference type="EMBL" id="PSR58744.1"/>
    </source>
</evidence>
<dbReference type="PROSITE" id="PS00092">
    <property type="entry name" value="N6_MTASE"/>
    <property type="match status" value="1"/>
</dbReference>
<proteinExistence type="inferred from homology"/>
<dbReference type="EMBL" id="PYHS01000021">
    <property type="protein sequence ID" value="PSR58744.1"/>
    <property type="molecule type" value="Genomic_DNA"/>
</dbReference>
<dbReference type="PANTHER" id="PTHR14911:SF13">
    <property type="entry name" value="TRNA (GUANINE(6)-N2)-METHYLTRANSFERASE THUMP3"/>
    <property type="match status" value="1"/>
</dbReference>
<sequence>MLQLWDDGTEINPPESGRGDVSTSLEIGFPAGVVSAAAEKEAWRKEVHRPATHTHKWWAQRLGTVFRGIIASAMAKSESEAEELYRTAVNRPDLVVFDPFAGSGTTLVEAAKMGCRAIGYDINPVATLVQRQAVANWDITAIESAYETVQSKVRSEIDRLHVNHNKETVLYYFWIGTASCPRCPSSTPPVKLFNQYIFARHAYPKKYPRAQATCPLCHAVNVVDTSRDTGFKCHNCHWSGAFDGPVSGAKMTCPAGHATKVIDALKGMPPQMEMYAKLVLGADGTKRYEPIDDFDRELYAEAEALLASTSDELVLPIGSLDHGYNTRQAISWGYKDWRQFFNARQLYSLGLLGAAIRDLPVSAEREALIALFSGTLEFNNLFCSYKGEGTGAVRHMFSHHILKPERAPLEAHPWGTPASSGSFSTLFNSRLLRAWEYKQQPHDIVDGERTFGLSRPLGHSLAASFSTLMDDPHAALVVCGSSDRTQLPDRSVDLVITDPPYFDNVHYSELADFFHAWLRRLKPFEGYPDTETTRASSEVQSADADEFSSAIEAVWREVARVMKDEGLLAFTFHQARVSGWEAVVRALRAAGLVITAVQPVKGEMSVAAPKSAATNPSNLDSIVVCRKTTAGPRPTLERVIAELRECQDADVTVGWSDVQSVVRGAILAAYTDPTCTESIAELLIRATDEANQACKALGVVDGRTKVQS</sequence>
<evidence type="ECO:0000256" key="3">
    <source>
        <dbReference type="ARBA" id="ARBA00022679"/>
    </source>
</evidence>
<evidence type="ECO:0000256" key="4">
    <source>
        <dbReference type="SAM" id="MobiDB-lite"/>
    </source>
</evidence>
<dbReference type="Proteomes" id="UP000241647">
    <property type="component" value="Unassembled WGS sequence"/>
</dbReference>
<evidence type="ECO:0000259" key="5">
    <source>
        <dbReference type="Pfam" id="PF01555"/>
    </source>
</evidence>
<keyword evidence="2 6" id="KW-0489">Methyltransferase</keyword>
<protein>
    <submittedName>
        <fullName evidence="6">SAM-dependent methyltransferase</fullName>
    </submittedName>
</protein>
<feature type="region of interest" description="Disordered" evidence="4">
    <location>
        <begin position="1"/>
        <end position="21"/>
    </location>
</feature>
<dbReference type="CDD" id="cd02440">
    <property type="entry name" value="AdoMet_MTases"/>
    <property type="match status" value="1"/>
</dbReference>
<dbReference type="InterPro" id="IPR002052">
    <property type="entry name" value="DNA_methylase_N6_adenine_CS"/>
</dbReference>